<dbReference type="PANTHER" id="PTHR32234">
    <property type="entry name" value="THIOL:DISULFIDE INTERCHANGE PROTEIN DSBD"/>
    <property type="match status" value="1"/>
</dbReference>
<keyword evidence="7" id="KW-0676">Redox-active center</keyword>
<dbReference type="Pfam" id="PF13899">
    <property type="entry name" value="Thioredoxin_7"/>
    <property type="match status" value="1"/>
</dbReference>
<evidence type="ECO:0000256" key="4">
    <source>
        <dbReference type="ARBA" id="ARBA00022748"/>
    </source>
</evidence>
<feature type="transmembrane region" description="Helical" evidence="8">
    <location>
        <begin position="290"/>
        <end position="317"/>
    </location>
</feature>
<gene>
    <name evidence="10" type="primary">dsbD</name>
    <name evidence="10" type="ORF">NQX30_00935</name>
</gene>
<feature type="transmembrane region" description="Helical" evidence="8">
    <location>
        <begin position="173"/>
        <end position="200"/>
    </location>
</feature>
<evidence type="ECO:0000256" key="6">
    <source>
        <dbReference type="ARBA" id="ARBA00023136"/>
    </source>
</evidence>
<dbReference type="InterPro" id="IPR036249">
    <property type="entry name" value="Thioredoxin-like_sf"/>
</dbReference>
<keyword evidence="2" id="KW-1003">Cell membrane</keyword>
<feature type="transmembrane region" description="Helical" evidence="8">
    <location>
        <begin position="212"/>
        <end position="236"/>
    </location>
</feature>
<dbReference type="Gene3D" id="3.40.30.10">
    <property type="entry name" value="Glutaredoxin"/>
    <property type="match status" value="1"/>
</dbReference>
<feature type="transmembrane region" description="Helical" evidence="8">
    <location>
        <begin position="417"/>
        <end position="437"/>
    </location>
</feature>
<keyword evidence="4" id="KW-0201">Cytochrome c-type biogenesis</keyword>
<name>A0ABT7QJS2_9GAMM</name>
<evidence type="ECO:0000256" key="1">
    <source>
        <dbReference type="ARBA" id="ARBA00004651"/>
    </source>
</evidence>
<dbReference type="InterPro" id="IPR028250">
    <property type="entry name" value="DsbDN"/>
</dbReference>
<dbReference type="SUPFAM" id="SSF52833">
    <property type="entry name" value="Thioredoxin-like"/>
    <property type="match status" value="1"/>
</dbReference>
<dbReference type="PANTHER" id="PTHR32234:SF0">
    <property type="entry name" value="THIOL:DISULFIDE INTERCHANGE PROTEIN DSBD"/>
    <property type="match status" value="1"/>
</dbReference>
<dbReference type="EC" id="1.8.1.8" evidence="10"/>
<comment type="caution">
    <text evidence="10">The sequence shown here is derived from an EMBL/GenBank/DDBJ whole genome shotgun (WGS) entry which is preliminary data.</text>
</comment>
<sequence>MRLIFALFALLIFGTVFAERLDPLPPEEAFVFSATATSDGVQVVYAMPEDLYLYRTRFSLTTATPGFSVKQVDYPPGIWHDDLYFGKMEVYYGLVTLRAQIAGEGEFNLVVISQGCDEQLGICYPPREDTALLRVADGQLSLPSSTPTANDAAPADEAAAAAAVVGDNLWRAIIVFFGFGLLLAFTPCVLPMIPVLLGVISGGARERRRVMALTIAYIIGVCVTFTVLGVIAGLSGQLLSATLQQPPVLAVSALIFVALALSLFGWYDLQAPAFLRNRLAKSGTGSIGGAVAMGAFSAVVVSPCVAAPLVGALIYIGNTGDAFGGGVSLFALSLGMSVPLIIAGATAGAALPKAGEWMNDIKRILGALMLGAAVWVASSLLFATVVVFLYGAVLILIGIFMRVLEPLPAAAGSVARIVKALGVLSLLWGSAMVIGAASGSRDSLAPLSHWRSDGAIVSVTALDFLPVQSENELQKAINAAGGRLVMLEVYADWCVSCKEMERFTFSNEQVQKKLQQMVLLKADVTANSEAHQILLKHFGLFGPPAIMFFDGDGQLIKNVRVTGYQSAADFLRTLNAAGIG</sequence>
<dbReference type="SUPFAM" id="SSF74863">
    <property type="entry name" value="Thiol:disulfide interchange protein DsbD, N-terminal domain (DsbD-alpha)"/>
    <property type="match status" value="1"/>
</dbReference>
<comment type="subcellular location">
    <subcellularLocation>
        <location evidence="1">Cell membrane</location>
        <topology evidence="1">Multi-pass membrane protein</topology>
    </subcellularLocation>
</comment>
<accession>A0ABT7QJS2</accession>
<evidence type="ECO:0000256" key="8">
    <source>
        <dbReference type="SAM" id="Phobius"/>
    </source>
</evidence>
<dbReference type="Pfam" id="PF02683">
    <property type="entry name" value="DsbD_TM"/>
    <property type="match status" value="1"/>
</dbReference>
<dbReference type="InterPro" id="IPR013766">
    <property type="entry name" value="Thioredoxin_domain"/>
</dbReference>
<evidence type="ECO:0000256" key="5">
    <source>
        <dbReference type="ARBA" id="ARBA00022989"/>
    </source>
</evidence>
<reference evidence="10" key="1">
    <citation type="submission" date="2022-08" db="EMBL/GenBank/DDBJ databases">
        <authorList>
            <person name="Dzunkova M."/>
            <person name="La Clair J."/>
            <person name="Tyml T."/>
            <person name="Doud D."/>
            <person name="Schulz F."/>
            <person name="Piquer S."/>
            <person name="Porcel Sanchis D."/>
            <person name="Osborn A."/>
            <person name="Robinson D."/>
            <person name="Louie K.B."/>
            <person name="Bowen B.P."/>
            <person name="Bowers R."/>
            <person name="Lee J."/>
            <person name="Arnau Llombart V."/>
            <person name="Diaz Villanueva W."/>
            <person name="Gosliner T."/>
            <person name="Northen T."/>
            <person name="Cheng J.-F."/>
            <person name="Burkart M.D."/>
            <person name="Woyke T."/>
        </authorList>
    </citation>
    <scope>NUCLEOTIDE SEQUENCE</scope>
    <source>
        <strain evidence="10">Df01</strain>
    </source>
</reference>
<dbReference type="PROSITE" id="PS00194">
    <property type="entry name" value="THIOREDOXIN_1"/>
    <property type="match status" value="1"/>
</dbReference>
<evidence type="ECO:0000259" key="9">
    <source>
        <dbReference type="PROSITE" id="PS51352"/>
    </source>
</evidence>
<dbReference type="EMBL" id="JANQAO010000001">
    <property type="protein sequence ID" value="MDM5146953.1"/>
    <property type="molecule type" value="Genomic_DNA"/>
</dbReference>
<dbReference type="CDD" id="cd02953">
    <property type="entry name" value="DsbDgamma"/>
    <property type="match status" value="1"/>
</dbReference>
<dbReference type="NCBIfam" id="NF001419">
    <property type="entry name" value="PRK00293.1"/>
    <property type="match status" value="1"/>
</dbReference>
<dbReference type="GO" id="GO:0047134">
    <property type="term" value="F:protein-disulfide reductase [NAD(P)H] activity"/>
    <property type="evidence" value="ECO:0007669"/>
    <property type="project" value="UniProtKB-EC"/>
</dbReference>
<keyword evidence="5 8" id="KW-1133">Transmembrane helix</keyword>
<evidence type="ECO:0000256" key="7">
    <source>
        <dbReference type="ARBA" id="ARBA00023284"/>
    </source>
</evidence>
<dbReference type="InterPro" id="IPR003834">
    <property type="entry name" value="Cyt_c_assmbl_TM_dom"/>
</dbReference>
<dbReference type="PROSITE" id="PS51352">
    <property type="entry name" value="THIOREDOXIN_2"/>
    <property type="match status" value="1"/>
</dbReference>
<evidence type="ECO:0000256" key="3">
    <source>
        <dbReference type="ARBA" id="ARBA00022692"/>
    </source>
</evidence>
<evidence type="ECO:0000256" key="2">
    <source>
        <dbReference type="ARBA" id="ARBA00022475"/>
    </source>
</evidence>
<dbReference type="Proteomes" id="UP001168167">
    <property type="component" value="Unassembled WGS sequence"/>
</dbReference>
<proteinExistence type="predicted"/>
<evidence type="ECO:0000313" key="11">
    <source>
        <dbReference type="Proteomes" id="UP001168167"/>
    </source>
</evidence>
<feature type="transmembrane region" description="Helical" evidence="8">
    <location>
        <begin position="329"/>
        <end position="352"/>
    </location>
</feature>
<keyword evidence="10" id="KW-0560">Oxidoreductase</keyword>
<feature type="transmembrane region" description="Helical" evidence="8">
    <location>
        <begin position="364"/>
        <end position="397"/>
    </location>
</feature>
<keyword evidence="3 8" id="KW-0812">Transmembrane</keyword>
<feature type="domain" description="Thioredoxin" evidence="9">
    <location>
        <begin position="436"/>
        <end position="579"/>
    </location>
</feature>
<dbReference type="InterPro" id="IPR035671">
    <property type="entry name" value="DsbD_gamma"/>
</dbReference>
<reference evidence="10" key="2">
    <citation type="journal article" date="2023" name="Microbiome">
        <title>Synthase-selected sorting approach identifies a beta-lactone synthase in a nudibranch symbiotic bacterium.</title>
        <authorList>
            <person name="Dzunkova M."/>
            <person name="La Clair J.J."/>
            <person name="Tyml T."/>
            <person name="Doud D."/>
            <person name="Schulz F."/>
            <person name="Piquer-Esteban S."/>
            <person name="Porcel Sanchis D."/>
            <person name="Osborn A."/>
            <person name="Robinson D."/>
            <person name="Louie K.B."/>
            <person name="Bowen B.P."/>
            <person name="Bowers R.M."/>
            <person name="Lee J."/>
            <person name="Arnau V."/>
            <person name="Diaz-Villanueva W."/>
            <person name="Stepanauskas R."/>
            <person name="Gosliner T."/>
            <person name="Date S.V."/>
            <person name="Northen T.R."/>
            <person name="Cheng J.F."/>
            <person name="Burkart M.D."/>
            <person name="Woyke T."/>
        </authorList>
    </citation>
    <scope>NUCLEOTIDE SEQUENCE</scope>
    <source>
        <strain evidence="10">Df01</strain>
    </source>
</reference>
<dbReference type="Gene3D" id="2.60.40.1250">
    <property type="entry name" value="Thiol:disulfide interchange protein DsbD, N-terminal domain"/>
    <property type="match status" value="1"/>
</dbReference>
<organism evidence="10 11">
    <name type="scientific">Candidatus Doriopsillibacter californiensis</name>
    <dbReference type="NCBI Taxonomy" id="2970740"/>
    <lineage>
        <taxon>Bacteria</taxon>
        <taxon>Pseudomonadati</taxon>
        <taxon>Pseudomonadota</taxon>
        <taxon>Gammaproteobacteria</taxon>
        <taxon>Candidatus Tethybacterales</taxon>
        <taxon>Candidatus Persebacteraceae</taxon>
        <taxon>Candidatus Doriopsillibacter</taxon>
    </lineage>
</organism>
<protein>
    <submittedName>
        <fullName evidence="10">Protein-disulfide reductase DsbD</fullName>
        <ecNumber evidence="10">1.8.1.8</ecNumber>
    </submittedName>
</protein>
<evidence type="ECO:0000313" key="10">
    <source>
        <dbReference type="EMBL" id="MDM5146953.1"/>
    </source>
</evidence>
<keyword evidence="6 8" id="KW-0472">Membrane</keyword>
<dbReference type="Pfam" id="PF11412">
    <property type="entry name" value="DsbD_N"/>
    <property type="match status" value="1"/>
</dbReference>
<keyword evidence="11" id="KW-1185">Reference proteome</keyword>
<feature type="transmembrane region" description="Helical" evidence="8">
    <location>
        <begin position="248"/>
        <end position="269"/>
    </location>
</feature>
<dbReference type="InterPro" id="IPR017937">
    <property type="entry name" value="Thioredoxin_CS"/>
</dbReference>
<dbReference type="InterPro" id="IPR036929">
    <property type="entry name" value="DsbDN_sf"/>
</dbReference>